<dbReference type="PANTHER" id="PTHR46797:SF23">
    <property type="entry name" value="HTH-TYPE TRANSCRIPTIONAL REGULATOR SUTR"/>
    <property type="match status" value="1"/>
</dbReference>
<dbReference type="SUPFAM" id="SSF47413">
    <property type="entry name" value="lambda repressor-like DNA-binding domains"/>
    <property type="match status" value="1"/>
</dbReference>
<feature type="domain" description="HTH cro/C1-type" evidence="4">
    <location>
        <begin position="11"/>
        <end position="65"/>
    </location>
</feature>
<dbReference type="InterPro" id="IPR010982">
    <property type="entry name" value="Lambda_DNA-bd_dom_sf"/>
</dbReference>
<keyword evidence="6" id="KW-1185">Reference proteome</keyword>
<dbReference type="RefSeq" id="WP_205133291.1">
    <property type="nucleotide sequence ID" value="NZ_JACSNT010000005.1"/>
</dbReference>
<keyword evidence="1" id="KW-0805">Transcription regulation</keyword>
<dbReference type="SUPFAM" id="SSF51182">
    <property type="entry name" value="RmlC-like cupins"/>
    <property type="match status" value="1"/>
</dbReference>
<dbReference type="InterPro" id="IPR001387">
    <property type="entry name" value="Cro/C1-type_HTH"/>
</dbReference>
<organism evidence="5 6">
    <name type="scientific">Anaerotignum lactatifermentans</name>
    <dbReference type="NCBI Taxonomy" id="160404"/>
    <lineage>
        <taxon>Bacteria</taxon>
        <taxon>Bacillati</taxon>
        <taxon>Bacillota</taxon>
        <taxon>Clostridia</taxon>
        <taxon>Lachnospirales</taxon>
        <taxon>Anaerotignaceae</taxon>
        <taxon>Anaerotignum</taxon>
    </lineage>
</organism>
<evidence type="ECO:0000259" key="4">
    <source>
        <dbReference type="PROSITE" id="PS50943"/>
    </source>
</evidence>
<evidence type="ECO:0000256" key="2">
    <source>
        <dbReference type="ARBA" id="ARBA00023125"/>
    </source>
</evidence>
<dbReference type="PANTHER" id="PTHR46797">
    <property type="entry name" value="HTH-TYPE TRANSCRIPTIONAL REGULATOR"/>
    <property type="match status" value="1"/>
</dbReference>
<dbReference type="Gene3D" id="1.10.260.40">
    <property type="entry name" value="lambda repressor-like DNA-binding domains"/>
    <property type="match status" value="1"/>
</dbReference>
<dbReference type="Pfam" id="PF01381">
    <property type="entry name" value="HTH_3"/>
    <property type="match status" value="1"/>
</dbReference>
<gene>
    <name evidence="5" type="ORF">H9X83_03775</name>
</gene>
<protein>
    <submittedName>
        <fullName evidence="5">Helix-turn-helix transcriptional regulator</fullName>
    </submittedName>
</protein>
<dbReference type="Gene3D" id="2.60.120.10">
    <property type="entry name" value="Jelly Rolls"/>
    <property type="match status" value="1"/>
</dbReference>
<evidence type="ECO:0000313" key="6">
    <source>
        <dbReference type="Proteomes" id="UP000729290"/>
    </source>
</evidence>
<reference evidence="5 6" key="1">
    <citation type="journal article" date="2021" name="Sci. Rep.">
        <title>The distribution of antibiotic resistance genes in chicken gut microbiota commensals.</title>
        <authorList>
            <person name="Juricova H."/>
            <person name="Matiasovicova J."/>
            <person name="Kubasova T."/>
            <person name="Cejkova D."/>
            <person name="Rychlik I."/>
        </authorList>
    </citation>
    <scope>NUCLEOTIDE SEQUENCE [LARGE SCALE GENOMIC DNA]</scope>
    <source>
        <strain evidence="5 6">An431b</strain>
    </source>
</reference>
<dbReference type="PROSITE" id="PS50943">
    <property type="entry name" value="HTH_CROC1"/>
    <property type="match status" value="1"/>
</dbReference>
<proteinExistence type="predicted"/>
<dbReference type="SMART" id="SM00530">
    <property type="entry name" value="HTH_XRE"/>
    <property type="match status" value="1"/>
</dbReference>
<name>A0ABS2G7W1_9FIRM</name>
<accession>A0ABS2G7W1</accession>
<dbReference type="InterPro" id="IPR011051">
    <property type="entry name" value="RmlC_Cupin_sf"/>
</dbReference>
<sequence length="183" mass="20970">MNLNEIIAENLKRLRTERNLSLGRLAELSGVSKVMLSQIERGESNPTINTLWKIATGLQVSYTRLIDRQTDAPLVVRQEESALIDNKDGYLVYHYSGRTEGEKRSFEFFNSVLAGGKEFTSEGHGANTHEYLLVTAGEMVLEYQGEEYVLQKGDYIHFDCSCPHTYRNKREETTEFTNLVYYV</sequence>
<keyword evidence="2" id="KW-0238">DNA-binding</keyword>
<evidence type="ECO:0000256" key="1">
    <source>
        <dbReference type="ARBA" id="ARBA00023015"/>
    </source>
</evidence>
<dbReference type="CDD" id="cd00093">
    <property type="entry name" value="HTH_XRE"/>
    <property type="match status" value="1"/>
</dbReference>
<dbReference type="EMBL" id="JACSNV010000004">
    <property type="protein sequence ID" value="MBM6877280.1"/>
    <property type="molecule type" value="Genomic_DNA"/>
</dbReference>
<dbReference type="CDD" id="cd02209">
    <property type="entry name" value="cupin_XRE_C"/>
    <property type="match status" value="1"/>
</dbReference>
<evidence type="ECO:0000256" key="3">
    <source>
        <dbReference type="ARBA" id="ARBA00023163"/>
    </source>
</evidence>
<evidence type="ECO:0000313" key="5">
    <source>
        <dbReference type="EMBL" id="MBM6877280.1"/>
    </source>
</evidence>
<dbReference type="InterPro" id="IPR014710">
    <property type="entry name" value="RmlC-like_jellyroll"/>
</dbReference>
<keyword evidence="3" id="KW-0804">Transcription</keyword>
<dbReference type="Proteomes" id="UP000729290">
    <property type="component" value="Unassembled WGS sequence"/>
</dbReference>
<dbReference type="InterPro" id="IPR050807">
    <property type="entry name" value="TransReg_Diox_bact_type"/>
</dbReference>
<dbReference type="InterPro" id="IPR013096">
    <property type="entry name" value="Cupin_2"/>
</dbReference>
<comment type="caution">
    <text evidence="5">The sequence shown here is derived from an EMBL/GenBank/DDBJ whole genome shotgun (WGS) entry which is preliminary data.</text>
</comment>
<dbReference type="Pfam" id="PF07883">
    <property type="entry name" value="Cupin_2"/>
    <property type="match status" value="1"/>
</dbReference>